<dbReference type="PROSITE" id="PS51737">
    <property type="entry name" value="RECOMBINASE_DNA_BIND"/>
    <property type="match status" value="1"/>
</dbReference>
<dbReference type="Pfam" id="PF00239">
    <property type="entry name" value="Resolvase"/>
    <property type="match status" value="1"/>
</dbReference>
<evidence type="ECO:0000313" key="2">
    <source>
        <dbReference type="EMBL" id="MDQ7251016.1"/>
    </source>
</evidence>
<accession>A0ABU0YTH9</accession>
<dbReference type="InterPro" id="IPR006119">
    <property type="entry name" value="Resolv_N"/>
</dbReference>
<evidence type="ECO:0000259" key="1">
    <source>
        <dbReference type="PROSITE" id="PS51737"/>
    </source>
</evidence>
<feature type="domain" description="Recombinase" evidence="1">
    <location>
        <begin position="190"/>
        <end position="322"/>
    </location>
</feature>
<dbReference type="PANTHER" id="PTHR30461:SF23">
    <property type="entry name" value="DNA RECOMBINASE-RELATED"/>
    <property type="match status" value="1"/>
</dbReference>
<dbReference type="InterPro" id="IPR036162">
    <property type="entry name" value="Resolvase-like_N_sf"/>
</dbReference>
<dbReference type="InterPro" id="IPR038109">
    <property type="entry name" value="DNA_bind_recomb_sf"/>
</dbReference>
<dbReference type="SMART" id="SM00857">
    <property type="entry name" value="Resolvase"/>
    <property type="match status" value="1"/>
</dbReference>
<proteinExistence type="predicted"/>
<organism evidence="2 3">
    <name type="scientific">Dongia sedimenti</name>
    <dbReference type="NCBI Taxonomy" id="3064282"/>
    <lineage>
        <taxon>Bacteria</taxon>
        <taxon>Pseudomonadati</taxon>
        <taxon>Pseudomonadota</taxon>
        <taxon>Alphaproteobacteria</taxon>
        <taxon>Rhodospirillales</taxon>
        <taxon>Dongiaceae</taxon>
        <taxon>Dongia</taxon>
    </lineage>
</organism>
<dbReference type="RefSeq" id="WP_379960967.1">
    <property type="nucleotide sequence ID" value="NZ_JAUYVI010000009.1"/>
</dbReference>
<dbReference type="CDD" id="cd00338">
    <property type="entry name" value="Ser_Recombinase"/>
    <property type="match status" value="1"/>
</dbReference>
<dbReference type="Pfam" id="PF07508">
    <property type="entry name" value="Recombinase"/>
    <property type="match status" value="1"/>
</dbReference>
<evidence type="ECO:0000313" key="3">
    <source>
        <dbReference type="Proteomes" id="UP001230156"/>
    </source>
</evidence>
<protein>
    <submittedName>
        <fullName evidence="2">Recombinase family protein</fullName>
    </submittedName>
</protein>
<reference evidence="3" key="1">
    <citation type="submission" date="2023-08" db="EMBL/GenBank/DDBJ databases">
        <title>Rhodospirillaceae gen. nov., a novel taxon isolated from the Yangtze River Yuezi River estuary sludge.</title>
        <authorList>
            <person name="Ruan L."/>
        </authorList>
    </citation>
    <scope>NUCLEOTIDE SEQUENCE [LARGE SCALE GENOMIC DNA]</scope>
    <source>
        <strain evidence="3">R-7</strain>
    </source>
</reference>
<dbReference type="SUPFAM" id="SSF53041">
    <property type="entry name" value="Resolvase-like"/>
    <property type="match status" value="1"/>
</dbReference>
<dbReference type="Gene3D" id="3.40.50.1390">
    <property type="entry name" value="Resolvase, N-terminal catalytic domain"/>
    <property type="match status" value="1"/>
</dbReference>
<dbReference type="Gene3D" id="3.90.1750.20">
    <property type="entry name" value="Putative Large Serine Recombinase, Chain B, Domain 2"/>
    <property type="match status" value="1"/>
</dbReference>
<keyword evidence="3" id="KW-1185">Reference proteome</keyword>
<dbReference type="InterPro" id="IPR011109">
    <property type="entry name" value="DNA_bind_recombinase_dom"/>
</dbReference>
<dbReference type="InterPro" id="IPR050639">
    <property type="entry name" value="SSR_resolvase"/>
</dbReference>
<comment type="caution">
    <text evidence="2">The sequence shown here is derived from an EMBL/GenBank/DDBJ whole genome shotgun (WGS) entry which is preliminary data.</text>
</comment>
<dbReference type="EMBL" id="JAUYVI010000009">
    <property type="protein sequence ID" value="MDQ7251016.1"/>
    <property type="molecule type" value="Genomic_DNA"/>
</dbReference>
<dbReference type="PANTHER" id="PTHR30461">
    <property type="entry name" value="DNA-INVERTASE FROM LAMBDOID PROPHAGE"/>
    <property type="match status" value="1"/>
</dbReference>
<gene>
    <name evidence="2" type="ORF">Q8A70_25240</name>
</gene>
<sequence>MANIPGFDGIPGPPVTIRAAQYVRMSTEHQKYSTENQAIAIQAYAERRGISIIRTYADEGKSGLSFARRHGLKQLIDDVRQGRADYAAVLVYDVSRWGRFQDADESAHYEFICKEAGISVHYCAEPFENDGSLVATILKNMKRAMAGEYSRELSTKVFVGHCKLASLGFRQGGIAGYGLRRQLIDEQGRPKGLIEFGQRKSLQTDRVVLVPGPPEEIEVVKRIYDLYANDGQSALGIAKLLNAEGRSNHFGRPWRYDLVRAILTSEKYAGTYIYNQVSMKLGLKRCINTPEMFVRAENAFVPLVDPEQFHAVQAERQRRLIRISDAEMLEKLRSLHSRTRQISALAINNAGGMPSSNAYKIRFGSLSRAYDLACLGPRRGAKSVEIGRLLRNVRLELVERVKATIIHAGGAASRGASTHLLQVNDNLSVSIAIARCQPRYRRWQVCFDRRGRPDFTVAARMDEANRACVDYYIFPHATFGLPRALQFYSGKSRKWSRYRYDSLESLLPIVGAARLDLKRASWGA</sequence>
<name>A0ABU0YTH9_9PROT</name>
<dbReference type="Proteomes" id="UP001230156">
    <property type="component" value="Unassembled WGS sequence"/>
</dbReference>